<evidence type="ECO:0000256" key="1">
    <source>
        <dbReference type="SAM" id="SignalP"/>
    </source>
</evidence>
<evidence type="ECO:0000313" key="3">
    <source>
        <dbReference type="Proteomes" id="UP000316008"/>
    </source>
</evidence>
<dbReference type="OrthoDB" id="5986339at2"/>
<dbReference type="RefSeq" id="WP_144331630.1">
    <property type="nucleotide sequence ID" value="NZ_VLPL01000001.1"/>
</dbReference>
<name>A0A556N7G1_9FLAO</name>
<gene>
    <name evidence="2" type="ORF">FO442_02880</name>
</gene>
<sequence length="227" mass="25575">MKNILCFIILTFSVSSFAQQKLALKDVDQNKLLKDIVYTNTSNEEITILYWFPEIYWEVLSAKDPKAFGPEVITQLKQMLGNKSIFIAISGKVSSASRTFESKEASYLRNNISATFNGKNYKPIPESKLSEELLMLNDYLKPMFAQMLGDMGAGMSVFYFEVTDNVGDNLLNPYGNTDFNLSLASTKATFHLPLPSLYKDAKCTNDGELFPANYEFCPYHGSKLVTQ</sequence>
<organism evidence="2 3">
    <name type="scientific">Fluviicola chungangensis</name>
    <dbReference type="NCBI Taxonomy" id="2597671"/>
    <lineage>
        <taxon>Bacteria</taxon>
        <taxon>Pseudomonadati</taxon>
        <taxon>Bacteroidota</taxon>
        <taxon>Flavobacteriia</taxon>
        <taxon>Flavobacteriales</taxon>
        <taxon>Crocinitomicaceae</taxon>
        <taxon>Fluviicola</taxon>
    </lineage>
</organism>
<reference evidence="2 3" key="1">
    <citation type="submission" date="2019-07" db="EMBL/GenBank/DDBJ databases">
        <authorList>
            <person name="Huq M.A."/>
        </authorList>
    </citation>
    <scope>NUCLEOTIDE SEQUENCE [LARGE SCALE GENOMIC DNA]</scope>
    <source>
        <strain evidence="2 3">MAH-3</strain>
    </source>
</reference>
<evidence type="ECO:0000313" key="2">
    <source>
        <dbReference type="EMBL" id="TSJ48095.1"/>
    </source>
</evidence>
<keyword evidence="3" id="KW-1185">Reference proteome</keyword>
<comment type="caution">
    <text evidence="2">The sequence shown here is derived from an EMBL/GenBank/DDBJ whole genome shotgun (WGS) entry which is preliminary data.</text>
</comment>
<keyword evidence="1" id="KW-0732">Signal</keyword>
<dbReference type="EMBL" id="VLPL01000001">
    <property type="protein sequence ID" value="TSJ48095.1"/>
    <property type="molecule type" value="Genomic_DNA"/>
</dbReference>
<dbReference type="AlphaFoldDB" id="A0A556N7G1"/>
<feature type="chain" id="PRO_5021792175" evidence="1">
    <location>
        <begin position="19"/>
        <end position="227"/>
    </location>
</feature>
<proteinExistence type="predicted"/>
<accession>A0A556N7G1</accession>
<feature type="signal peptide" evidence="1">
    <location>
        <begin position="1"/>
        <end position="18"/>
    </location>
</feature>
<protein>
    <submittedName>
        <fullName evidence="2">Uncharacterized protein</fullName>
    </submittedName>
</protein>
<dbReference type="Proteomes" id="UP000316008">
    <property type="component" value="Unassembled WGS sequence"/>
</dbReference>